<dbReference type="SUPFAM" id="SSF52833">
    <property type="entry name" value="Thioredoxin-like"/>
    <property type="match status" value="1"/>
</dbReference>
<evidence type="ECO:0000313" key="2">
    <source>
        <dbReference type="Proteomes" id="UP000263232"/>
    </source>
</evidence>
<dbReference type="KEGG" id="abae:CL176_08415"/>
<reference evidence="1 2" key="1">
    <citation type="submission" date="2017-09" db="EMBL/GenBank/DDBJ databases">
        <title>Complete genome sequence of Oxytococcus suis strain ZY16052.</title>
        <authorList>
            <person name="Li F."/>
        </authorList>
    </citation>
    <scope>NUCLEOTIDE SEQUENCE [LARGE SCALE GENOMIC DNA]</scope>
    <source>
        <strain evidence="1 2">ZY16052</strain>
    </source>
</reference>
<dbReference type="AlphaFoldDB" id="A0A347WLR3"/>
<dbReference type="RefSeq" id="WP_118990919.1">
    <property type="nucleotide sequence ID" value="NZ_CP023434.1"/>
</dbReference>
<name>A0A347WLR3_9LACT</name>
<proteinExistence type="predicted"/>
<dbReference type="EMBL" id="CP023434">
    <property type="protein sequence ID" value="AXY26020.1"/>
    <property type="molecule type" value="Genomic_DNA"/>
</dbReference>
<organism evidence="1 2">
    <name type="scientific">Suicoccus acidiformans</name>
    <dbReference type="NCBI Taxonomy" id="2036206"/>
    <lineage>
        <taxon>Bacteria</taxon>
        <taxon>Bacillati</taxon>
        <taxon>Bacillota</taxon>
        <taxon>Bacilli</taxon>
        <taxon>Lactobacillales</taxon>
        <taxon>Aerococcaceae</taxon>
        <taxon>Suicoccus</taxon>
    </lineage>
</organism>
<dbReference type="InterPro" id="IPR036249">
    <property type="entry name" value="Thioredoxin-like_sf"/>
</dbReference>
<protein>
    <submittedName>
        <fullName evidence="1">Uncharacterized protein</fullName>
    </submittedName>
</protein>
<keyword evidence="2" id="KW-1185">Reference proteome</keyword>
<dbReference type="OrthoDB" id="5679012at2"/>
<evidence type="ECO:0000313" key="1">
    <source>
        <dbReference type="EMBL" id="AXY26020.1"/>
    </source>
</evidence>
<dbReference type="PROSITE" id="PS51354">
    <property type="entry name" value="GLUTAREDOXIN_2"/>
    <property type="match status" value="1"/>
</dbReference>
<accession>A0A347WLR3</accession>
<gene>
    <name evidence="1" type="ORF">CL176_08415</name>
</gene>
<dbReference type="Gene3D" id="3.40.30.10">
    <property type="entry name" value="Glutaredoxin"/>
    <property type="match status" value="1"/>
</dbReference>
<dbReference type="Proteomes" id="UP000263232">
    <property type="component" value="Chromosome"/>
</dbReference>
<sequence>MSHILYYSDTCPHTKPFVEELKRLGIPYRSVNITESMPNLKAFLALRDYEPAFDGVKAKGHVGVPVLVGDGAFRFDLNSLKDLQA</sequence>